<name>A0ABS9E8H8_9HYPH</name>
<dbReference type="Proteomes" id="UP001201217">
    <property type="component" value="Unassembled WGS sequence"/>
</dbReference>
<sequence>MKKLLATTAIATLISAPAFADGANVSADTSTTVNTTVEASSNDSTSNAEAGADANTSVDAGVDLSGDADASVELNANAETASLSVDMSGALLASELLGTKVHTAAGTNVEVVGEVKDIVMDDDGNAQYVIVGVGGFLGIGEKEVALSADQIGWAQVNNEKIVVTQKTKADLEAAAEFDRAEFEENDAYTAANLSWTAEGAARLKAAMKQ</sequence>
<dbReference type="RefSeq" id="WP_236114739.1">
    <property type="nucleotide sequence ID" value="NZ_JAKGTI010000002.1"/>
</dbReference>
<evidence type="ECO:0000256" key="1">
    <source>
        <dbReference type="SAM" id="MobiDB-lite"/>
    </source>
</evidence>
<feature type="signal peptide" evidence="2">
    <location>
        <begin position="1"/>
        <end position="20"/>
    </location>
</feature>
<keyword evidence="5" id="KW-1185">Reference proteome</keyword>
<evidence type="ECO:0000259" key="3">
    <source>
        <dbReference type="Pfam" id="PF05239"/>
    </source>
</evidence>
<feature type="chain" id="PRO_5045090774" evidence="2">
    <location>
        <begin position="21"/>
        <end position="209"/>
    </location>
</feature>
<dbReference type="Gene3D" id="2.30.30.240">
    <property type="entry name" value="PRC-barrel domain"/>
    <property type="match status" value="1"/>
</dbReference>
<feature type="region of interest" description="Disordered" evidence="1">
    <location>
        <begin position="38"/>
        <end position="59"/>
    </location>
</feature>
<evidence type="ECO:0000313" key="5">
    <source>
        <dbReference type="Proteomes" id="UP001201217"/>
    </source>
</evidence>
<proteinExistence type="predicted"/>
<feature type="compositionally biased region" description="Polar residues" evidence="1">
    <location>
        <begin position="38"/>
        <end position="58"/>
    </location>
</feature>
<comment type="caution">
    <text evidence="4">The sequence shown here is derived from an EMBL/GenBank/DDBJ whole genome shotgun (WGS) entry which is preliminary data.</text>
</comment>
<evidence type="ECO:0000256" key="2">
    <source>
        <dbReference type="SAM" id="SignalP"/>
    </source>
</evidence>
<dbReference type="InterPro" id="IPR027275">
    <property type="entry name" value="PRC-brl_dom"/>
</dbReference>
<dbReference type="SUPFAM" id="SSF50346">
    <property type="entry name" value="PRC-barrel domain"/>
    <property type="match status" value="1"/>
</dbReference>
<dbReference type="PANTHER" id="PTHR36505">
    <property type="entry name" value="BLR1072 PROTEIN"/>
    <property type="match status" value="1"/>
</dbReference>
<dbReference type="EMBL" id="JAKGTI010000002">
    <property type="protein sequence ID" value="MCF4099184.1"/>
    <property type="molecule type" value="Genomic_DNA"/>
</dbReference>
<dbReference type="PANTHER" id="PTHR36505:SF1">
    <property type="entry name" value="BLR1072 PROTEIN"/>
    <property type="match status" value="1"/>
</dbReference>
<gene>
    <name evidence="4" type="ORF">L1I42_11850</name>
</gene>
<organism evidence="4 5">
    <name type="scientific">Maritalea mediterranea</name>
    <dbReference type="NCBI Taxonomy" id="2909667"/>
    <lineage>
        <taxon>Bacteria</taxon>
        <taxon>Pseudomonadati</taxon>
        <taxon>Pseudomonadota</taxon>
        <taxon>Alphaproteobacteria</taxon>
        <taxon>Hyphomicrobiales</taxon>
        <taxon>Devosiaceae</taxon>
        <taxon>Maritalea</taxon>
    </lineage>
</organism>
<dbReference type="Pfam" id="PF05239">
    <property type="entry name" value="PRC"/>
    <property type="match status" value="1"/>
</dbReference>
<protein>
    <submittedName>
        <fullName evidence="4">PRC-barrel domain-containing protein</fullName>
    </submittedName>
</protein>
<keyword evidence="2" id="KW-0732">Signal</keyword>
<feature type="domain" description="PRC-barrel" evidence="3">
    <location>
        <begin position="91"/>
        <end position="165"/>
    </location>
</feature>
<reference evidence="4 5" key="1">
    <citation type="submission" date="2022-01" db="EMBL/GenBank/DDBJ databases">
        <title>Maritalea mediterranea sp. nov., isolated from marine plastic residues from the Malva-rosa beach (Valencia, Spain).</title>
        <authorList>
            <person name="Vidal-Verdu A."/>
            <person name="Molina-Menor E."/>
            <person name="Pascual J."/>
            <person name="Pereto J."/>
            <person name="Porcar M."/>
        </authorList>
    </citation>
    <scope>NUCLEOTIDE SEQUENCE [LARGE SCALE GENOMIC DNA]</scope>
    <source>
        <strain evidence="4 5">P4.10X</strain>
    </source>
</reference>
<accession>A0ABS9E8H8</accession>
<dbReference type="InterPro" id="IPR011033">
    <property type="entry name" value="PRC_barrel-like_sf"/>
</dbReference>
<evidence type="ECO:0000313" key="4">
    <source>
        <dbReference type="EMBL" id="MCF4099184.1"/>
    </source>
</evidence>